<evidence type="ECO:0000259" key="3">
    <source>
        <dbReference type="PROSITE" id="PS50887"/>
    </source>
</evidence>
<dbReference type="SUPFAM" id="SSF141868">
    <property type="entry name" value="EAL domain-like"/>
    <property type="match status" value="1"/>
</dbReference>
<dbReference type="InterPro" id="IPR043128">
    <property type="entry name" value="Rev_trsase/Diguanyl_cyclase"/>
</dbReference>
<evidence type="ECO:0000256" key="1">
    <source>
        <dbReference type="SAM" id="MobiDB-lite"/>
    </source>
</evidence>
<name>A0A1W1UGX2_9DEIO</name>
<dbReference type="PANTHER" id="PTHR44757">
    <property type="entry name" value="DIGUANYLATE CYCLASE DGCP"/>
    <property type="match status" value="1"/>
</dbReference>
<dbReference type="RefSeq" id="WP_084045630.1">
    <property type="nucleotide sequence ID" value="NZ_FWWU01000004.1"/>
</dbReference>
<feature type="region of interest" description="Disordered" evidence="1">
    <location>
        <begin position="252"/>
        <end position="271"/>
    </location>
</feature>
<dbReference type="SUPFAM" id="SSF55781">
    <property type="entry name" value="GAF domain-like"/>
    <property type="match status" value="1"/>
</dbReference>
<keyword evidence="5" id="KW-1185">Reference proteome</keyword>
<dbReference type="InterPro" id="IPR052155">
    <property type="entry name" value="Biofilm_reg_signaling"/>
</dbReference>
<dbReference type="InterPro" id="IPR029016">
    <property type="entry name" value="GAF-like_dom_sf"/>
</dbReference>
<dbReference type="InterPro" id="IPR000160">
    <property type="entry name" value="GGDEF_dom"/>
</dbReference>
<dbReference type="Gene3D" id="3.30.450.40">
    <property type="match status" value="1"/>
</dbReference>
<feature type="domain" description="EAL" evidence="2">
    <location>
        <begin position="511"/>
        <end position="756"/>
    </location>
</feature>
<dbReference type="STRING" id="695939.SAMN00790413_05403"/>
<dbReference type="SMART" id="SM00065">
    <property type="entry name" value="GAF"/>
    <property type="match status" value="1"/>
</dbReference>
<dbReference type="Pfam" id="PF00563">
    <property type="entry name" value="EAL"/>
    <property type="match status" value="1"/>
</dbReference>
<protein>
    <submittedName>
        <fullName evidence="4">Diguanylate cyclase (GGDEF) domain-containing protein</fullName>
    </submittedName>
</protein>
<dbReference type="CDD" id="cd01949">
    <property type="entry name" value="GGDEF"/>
    <property type="match status" value="1"/>
</dbReference>
<dbReference type="Pfam" id="PF01590">
    <property type="entry name" value="GAF"/>
    <property type="match status" value="1"/>
</dbReference>
<dbReference type="SUPFAM" id="SSF55073">
    <property type="entry name" value="Nucleotide cyclase"/>
    <property type="match status" value="1"/>
</dbReference>
<dbReference type="CDD" id="cd01948">
    <property type="entry name" value="EAL"/>
    <property type="match status" value="1"/>
</dbReference>
<dbReference type="InterPro" id="IPR035919">
    <property type="entry name" value="EAL_sf"/>
</dbReference>
<gene>
    <name evidence="4" type="ORF">SAMN00790413_05403</name>
</gene>
<dbReference type="Proteomes" id="UP000192582">
    <property type="component" value="Unassembled WGS sequence"/>
</dbReference>
<feature type="domain" description="GGDEF" evidence="3">
    <location>
        <begin position="369"/>
        <end position="502"/>
    </location>
</feature>
<proteinExistence type="predicted"/>
<dbReference type="NCBIfam" id="TIGR00254">
    <property type="entry name" value="GGDEF"/>
    <property type="match status" value="1"/>
</dbReference>
<dbReference type="Gene3D" id="3.20.20.450">
    <property type="entry name" value="EAL domain"/>
    <property type="match status" value="1"/>
</dbReference>
<dbReference type="PROSITE" id="PS50887">
    <property type="entry name" value="GGDEF"/>
    <property type="match status" value="1"/>
</dbReference>
<accession>A0A1W1UGX2</accession>
<dbReference type="PROSITE" id="PS50883">
    <property type="entry name" value="EAL"/>
    <property type="match status" value="1"/>
</dbReference>
<evidence type="ECO:0000313" key="4">
    <source>
        <dbReference type="EMBL" id="SMB80061.1"/>
    </source>
</evidence>
<dbReference type="SMART" id="SM00267">
    <property type="entry name" value="GGDEF"/>
    <property type="match status" value="1"/>
</dbReference>
<dbReference type="OrthoDB" id="9759607at2"/>
<dbReference type="Gene3D" id="3.30.70.270">
    <property type="match status" value="1"/>
</dbReference>
<dbReference type="PANTHER" id="PTHR44757:SF2">
    <property type="entry name" value="BIOFILM ARCHITECTURE MAINTENANCE PROTEIN MBAA"/>
    <property type="match status" value="1"/>
</dbReference>
<evidence type="ECO:0000259" key="2">
    <source>
        <dbReference type="PROSITE" id="PS50883"/>
    </source>
</evidence>
<dbReference type="SMART" id="SM00052">
    <property type="entry name" value="EAL"/>
    <property type="match status" value="1"/>
</dbReference>
<dbReference type="InterPro" id="IPR001633">
    <property type="entry name" value="EAL_dom"/>
</dbReference>
<evidence type="ECO:0000313" key="5">
    <source>
        <dbReference type="Proteomes" id="UP000192582"/>
    </source>
</evidence>
<dbReference type="Pfam" id="PF00990">
    <property type="entry name" value="GGDEF"/>
    <property type="match status" value="1"/>
</dbReference>
<dbReference type="EMBL" id="FWWU01000004">
    <property type="protein sequence ID" value="SMB80061.1"/>
    <property type="molecule type" value="Genomic_DNA"/>
</dbReference>
<organism evidence="4 5">
    <name type="scientific">Deinococcus hopiensis KR-140</name>
    <dbReference type="NCBI Taxonomy" id="695939"/>
    <lineage>
        <taxon>Bacteria</taxon>
        <taxon>Thermotogati</taxon>
        <taxon>Deinococcota</taxon>
        <taxon>Deinococci</taxon>
        <taxon>Deinococcales</taxon>
        <taxon>Deinococcaceae</taxon>
        <taxon>Deinococcus</taxon>
    </lineage>
</organism>
<dbReference type="InterPro" id="IPR003018">
    <property type="entry name" value="GAF"/>
</dbReference>
<reference evidence="4 5" key="1">
    <citation type="submission" date="2017-04" db="EMBL/GenBank/DDBJ databases">
        <authorList>
            <person name="Afonso C.L."/>
            <person name="Miller P.J."/>
            <person name="Scott M.A."/>
            <person name="Spackman E."/>
            <person name="Goraichik I."/>
            <person name="Dimitrov K.M."/>
            <person name="Suarez D.L."/>
            <person name="Swayne D.E."/>
        </authorList>
    </citation>
    <scope>NUCLEOTIDE SEQUENCE [LARGE SCALE GENOMIC DNA]</scope>
    <source>
        <strain evidence="4 5">KR-140</strain>
    </source>
</reference>
<dbReference type="InterPro" id="IPR029787">
    <property type="entry name" value="Nucleotide_cyclase"/>
</dbReference>
<dbReference type="AlphaFoldDB" id="A0A1W1UGX2"/>
<sequence>MPEGEVGVTVGQPSGEGAPAQRLARTLTRLARAAEGGTAEAMYGPVCLETRQLLACSGVRLYVWREGDWAQVDQSGFLPDLPPGWSEALARAEVGRQPVPWPDGPADLSHVALPLHDGQAVQGVLLVWNVPPRNRALVSEELGDVLGVFLGTALRAAQLHGDLSDELRRVRALYDVSRALAGAGRREEVLQTVVERAVQAVGADRASLVAFDMTGHEVDAWHVAGPGAAQVQRVTFEELWEGLSGWVLREGRPALSPRGEPDSRESSAVQATRSETECGCVAVLPLHSGGVVVGTLTVINRPNQRDFSPADLALLQSLVDQAAVAIEQGRLQGQLVHLAWHDPLTGLLNRAHFEDELQAALAAAGTSETTGALLLVDLDGFKHVNDSHGHPAGDALLHEVGQRLRRTVREDDVLGRLGADEFAVLLPRLAGEADALRVADRVSAALRAPWSFGGQALHLTASIGVSVFPDDGLDAGTLLGRAGLAVDHAKQGGRNAIVRATARFGQEALRRTRLVTDLHAALRGGGLTLHYQPLLELETGAPWATEALLRWTHPVLGPVSPAEFVPLAEEGGLMLDLGAWVLRAACAQARRWLDAGEYRGRMSVNVSAVQLAHPGFVDGVETALRESGLPPEALMLELTETAALRDLDASRARMAQVRELGVWLALDDFGAGQANLHQLAHLPVDVLKVDRSFTAGLDAPRSTRPLLQAAVGMARGLQLCVVVEGIETAEQLEEIRALGCDAGQGYFLGRPQPAEA</sequence>